<dbReference type="PANTHER" id="PTHR42734">
    <property type="entry name" value="METAL TRANSPORT SYSTEM ATP-BINDING PROTEIN TM_0124-RELATED"/>
    <property type="match status" value="1"/>
</dbReference>
<evidence type="ECO:0000256" key="1">
    <source>
        <dbReference type="ARBA" id="ARBA00005417"/>
    </source>
</evidence>
<dbReference type="SUPFAM" id="SSF52540">
    <property type="entry name" value="P-loop containing nucleoside triphosphate hydrolases"/>
    <property type="match status" value="1"/>
</dbReference>
<evidence type="ECO:0000313" key="6">
    <source>
        <dbReference type="EMBL" id="HGE74580.1"/>
    </source>
</evidence>
<dbReference type="EMBL" id="DTPE01000016">
    <property type="protein sequence ID" value="HGE74580.1"/>
    <property type="molecule type" value="Genomic_DNA"/>
</dbReference>
<dbReference type="PROSITE" id="PS00211">
    <property type="entry name" value="ABC_TRANSPORTER_1"/>
    <property type="match status" value="1"/>
</dbReference>
<dbReference type="Pfam" id="PF00005">
    <property type="entry name" value="ABC_tran"/>
    <property type="match status" value="1"/>
</dbReference>
<dbReference type="InterPro" id="IPR003439">
    <property type="entry name" value="ABC_transporter-like_ATP-bd"/>
</dbReference>
<dbReference type="CDD" id="cd03235">
    <property type="entry name" value="ABC_Metallic_Cations"/>
    <property type="match status" value="1"/>
</dbReference>
<evidence type="ECO:0000256" key="3">
    <source>
        <dbReference type="ARBA" id="ARBA00022741"/>
    </source>
</evidence>
<dbReference type="PANTHER" id="PTHR42734:SF17">
    <property type="entry name" value="METAL TRANSPORT SYSTEM ATP-BINDING PROTEIN TM_0124-RELATED"/>
    <property type="match status" value="1"/>
</dbReference>
<protein>
    <submittedName>
        <fullName evidence="6">Metal ABC transporter ATP-binding protein</fullName>
    </submittedName>
</protein>
<comment type="similarity">
    <text evidence="1">Belongs to the ABC transporter superfamily.</text>
</comment>
<evidence type="ECO:0000256" key="2">
    <source>
        <dbReference type="ARBA" id="ARBA00022448"/>
    </source>
</evidence>
<keyword evidence="3" id="KW-0547">Nucleotide-binding</keyword>
<gene>
    <name evidence="6" type="ORF">ENX73_00440</name>
</gene>
<feature type="domain" description="ABC transporter" evidence="5">
    <location>
        <begin position="2"/>
        <end position="232"/>
    </location>
</feature>
<dbReference type="GO" id="GO:0005524">
    <property type="term" value="F:ATP binding"/>
    <property type="evidence" value="ECO:0007669"/>
    <property type="project" value="UniProtKB-KW"/>
</dbReference>
<dbReference type="GO" id="GO:0016887">
    <property type="term" value="F:ATP hydrolysis activity"/>
    <property type="evidence" value="ECO:0007669"/>
    <property type="project" value="InterPro"/>
</dbReference>
<dbReference type="PROSITE" id="PS50893">
    <property type="entry name" value="ABC_TRANSPORTER_2"/>
    <property type="match status" value="1"/>
</dbReference>
<dbReference type="InterPro" id="IPR003593">
    <property type="entry name" value="AAA+_ATPase"/>
</dbReference>
<comment type="caution">
    <text evidence="6">The sequence shown here is derived from an EMBL/GenBank/DDBJ whole genome shotgun (WGS) entry which is preliminary data.</text>
</comment>
<dbReference type="InterPro" id="IPR017871">
    <property type="entry name" value="ABC_transporter-like_CS"/>
</dbReference>
<proteinExistence type="inferred from homology"/>
<organism evidence="6">
    <name type="scientific">Mesoaciditoga lauensis</name>
    <dbReference type="NCBI Taxonomy" id="1495039"/>
    <lineage>
        <taxon>Bacteria</taxon>
        <taxon>Thermotogati</taxon>
        <taxon>Thermotogota</taxon>
        <taxon>Thermotogae</taxon>
        <taxon>Mesoaciditogales</taxon>
        <taxon>Mesoaciditogaceae</taxon>
        <taxon>Mesoaciditoga</taxon>
    </lineage>
</organism>
<keyword evidence="4 6" id="KW-0067">ATP-binding</keyword>
<evidence type="ECO:0000256" key="4">
    <source>
        <dbReference type="ARBA" id="ARBA00022840"/>
    </source>
</evidence>
<reference evidence="6" key="1">
    <citation type="journal article" date="2020" name="mSystems">
        <title>Genome- and Community-Level Interaction Insights into Carbon Utilization and Element Cycling Functions of Hydrothermarchaeota in Hydrothermal Sediment.</title>
        <authorList>
            <person name="Zhou Z."/>
            <person name="Liu Y."/>
            <person name="Xu W."/>
            <person name="Pan J."/>
            <person name="Luo Z.H."/>
            <person name="Li M."/>
        </authorList>
    </citation>
    <scope>NUCLEOTIDE SEQUENCE [LARGE SCALE GENOMIC DNA]</scope>
    <source>
        <strain evidence="6">SpSt-966</strain>
    </source>
</reference>
<dbReference type="AlphaFoldDB" id="A0A7V3VSC3"/>
<keyword evidence="2" id="KW-0813">Transport</keyword>
<dbReference type="FunFam" id="3.40.50.300:FF:000134">
    <property type="entry name" value="Iron-enterobactin ABC transporter ATP-binding protein"/>
    <property type="match status" value="1"/>
</dbReference>
<dbReference type="InterPro" id="IPR050153">
    <property type="entry name" value="Metal_Ion_Import_ABC"/>
</dbReference>
<sequence length="247" mass="27756">MIEMDSVTVRYYDQKIVSNISVTIDDGKFHVIMGPNGGGKTTLMKALVGLLPYEGKIKIDGIDHKKYIKDHSIGYLAQRGTQFSSFPIPAIEVVEMGRYRFKDSRKMRKNKAYDFLKIIGMEKFANKRIDEMSGGQQQRILMARALATESKILVLDEPLTGMDPQAQSMFYEMIKNIKENFALTVIMSSHDVGFVSEYADNILCINGVLIPHGKAAKVLSSEDIAQLYGLNIGIVEHHHLHSDKDDV</sequence>
<dbReference type="SMART" id="SM00382">
    <property type="entry name" value="AAA"/>
    <property type="match status" value="1"/>
</dbReference>
<name>A0A7V3VSC3_9BACT</name>
<accession>A0A7V3VSC3</accession>
<dbReference type="InterPro" id="IPR027417">
    <property type="entry name" value="P-loop_NTPase"/>
</dbReference>
<dbReference type="Gene3D" id="3.40.50.300">
    <property type="entry name" value="P-loop containing nucleotide triphosphate hydrolases"/>
    <property type="match status" value="1"/>
</dbReference>
<evidence type="ECO:0000259" key="5">
    <source>
        <dbReference type="PROSITE" id="PS50893"/>
    </source>
</evidence>